<accession>A0ABR0YBI4</accession>
<dbReference type="Pfam" id="PF00059">
    <property type="entry name" value="Lectin_C"/>
    <property type="match status" value="3"/>
</dbReference>
<dbReference type="SUPFAM" id="SSF56436">
    <property type="entry name" value="C-type lectin-like"/>
    <property type="match status" value="3"/>
</dbReference>
<proteinExistence type="predicted"/>
<reference evidence="3 4" key="1">
    <citation type="submission" date="2021-05" db="EMBL/GenBank/DDBJ databases">
        <authorList>
            <person name="Zahm M."/>
            <person name="Klopp C."/>
            <person name="Cabau C."/>
            <person name="Kuhl H."/>
            <person name="Suciu R."/>
            <person name="Ciorpac M."/>
            <person name="Holostenco D."/>
            <person name="Gessner J."/>
            <person name="Wuertz S."/>
            <person name="Hohne C."/>
            <person name="Stock M."/>
            <person name="Gislard M."/>
            <person name="Lluch J."/>
            <person name="Milhes M."/>
            <person name="Lampietro C."/>
            <person name="Lopez Roques C."/>
            <person name="Donnadieu C."/>
            <person name="Du K."/>
            <person name="Schartl M."/>
            <person name="Guiguen Y."/>
        </authorList>
    </citation>
    <scope>NUCLEOTIDE SEQUENCE [LARGE SCALE GENOMIC DNA]</scope>
    <source>
        <strain evidence="3">Hh-F2</strain>
        <tissue evidence="3">Blood</tissue>
    </source>
</reference>
<evidence type="ECO:0000259" key="2">
    <source>
        <dbReference type="PROSITE" id="PS50041"/>
    </source>
</evidence>
<dbReference type="Gene3D" id="3.10.100.10">
    <property type="entry name" value="Mannose-Binding Protein A, subunit A"/>
    <property type="match status" value="3"/>
</dbReference>
<feature type="domain" description="C-type lectin" evidence="2">
    <location>
        <begin position="250"/>
        <end position="372"/>
    </location>
</feature>
<dbReference type="PROSITE" id="PS50041">
    <property type="entry name" value="C_TYPE_LECTIN_2"/>
    <property type="match status" value="3"/>
</dbReference>
<evidence type="ECO:0000313" key="4">
    <source>
        <dbReference type="Proteomes" id="UP001369086"/>
    </source>
</evidence>
<feature type="domain" description="C-type lectin" evidence="2">
    <location>
        <begin position="124"/>
        <end position="255"/>
    </location>
</feature>
<dbReference type="InterPro" id="IPR001304">
    <property type="entry name" value="C-type_lectin-like"/>
</dbReference>
<gene>
    <name evidence="3" type="ORF">HHUSO_G31599</name>
</gene>
<organism evidence="3 4">
    <name type="scientific">Huso huso</name>
    <name type="common">Beluga</name>
    <name type="synonym">Acipenser huso</name>
    <dbReference type="NCBI Taxonomy" id="61971"/>
    <lineage>
        <taxon>Eukaryota</taxon>
        <taxon>Metazoa</taxon>
        <taxon>Chordata</taxon>
        <taxon>Craniata</taxon>
        <taxon>Vertebrata</taxon>
        <taxon>Euteleostomi</taxon>
        <taxon>Actinopterygii</taxon>
        <taxon>Chondrostei</taxon>
        <taxon>Acipenseriformes</taxon>
        <taxon>Acipenseridae</taxon>
        <taxon>Huso</taxon>
    </lineage>
</organism>
<dbReference type="InterPro" id="IPR016186">
    <property type="entry name" value="C-type_lectin-like/link_sf"/>
</dbReference>
<evidence type="ECO:0000256" key="1">
    <source>
        <dbReference type="ARBA" id="ARBA00023157"/>
    </source>
</evidence>
<feature type="domain" description="C-type lectin" evidence="2">
    <location>
        <begin position="13"/>
        <end position="104"/>
    </location>
</feature>
<protein>
    <submittedName>
        <fullName evidence="3">Lymphocyte antigen 75-like</fullName>
    </submittedName>
</protein>
<dbReference type="InterPro" id="IPR016187">
    <property type="entry name" value="CTDL_fold"/>
</dbReference>
<dbReference type="InterPro" id="IPR018378">
    <property type="entry name" value="C-type_lectin_CS"/>
</dbReference>
<dbReference type="EMBL" id="JAHFZB010000037">
    <property type="protein sequence ID" value="KAK6470007.1"/>
    <property type="molecule type" value="Genomic_DNA"/>
</dbReference>
<keyword evidence="1" id="KW-1015">Disulfide bond</keyword>
<dbReference type="CDD" id="cd00037">
    <property type="entry name" value="CLECT"/>
    <property type="match status" value="1"/>
</dbReference>
<sequence>GICAVASGHLRKYHFVKDEKSWFDAQSYCREKHTDLATIESQEETEKVLNISAGFNDAWIGLYYDKENWQWSNGDNVSYYNWTSSLSCTSVNSNGEWVDSDCNKTTYSFICYNESCTDASCTKYHFVATAMNWSTAQTHCRDNYTDLATVHSQEEVKQLLDILNMDTNAWIGMYRAVSENWQWSNGDEVTYNTRRAKLFCATWSDGRDHYTPQNWSENQPDNHEGKKKCVTIKNKSNKLTLNDNPCSTAHPFFCYDDGKKLFLVTENKTWEEAVEYCRSNYTDLVSIESEEKLQRVYREANKASSSHVWLGLLQSCTFGFWYWVDGAQSCYDNWAPEPRCQSGYNQCGVMTARNGLKWTEKPCTERFNFICYNANEGFICMLQIQETVLINGHFGQCSPCMDGATDLAPVKLQ</sequence>
<dbReference type="Proteomes" id="UP001369086">
    <property type="component" value="Unassembled WGS sequence"/>
</dbReference>
<feature type="non-terminal residue" evidence="3">
    <location>
        <position position="1"/>
    </location>
</feature>
<dbReference type="PANTHER" id="PTHR45784:SF8">
    <property type="entry name" value="C-TYPE MANNOSE RECEPTOR 2-RELATED"/>
    <property type="match status" value="1"/>
</dbReference>
<dbReference type="PROSITE" id="PS00615">
    <property type="entry name" value="C_TYPE_LECTIN_1"/>
    <property type="match status" value="1"/>
</dbReference>
<evidence type="ECO:0000313" key="3">
    <source>
        <dbReference type="EMBL" id="KAK6470007.1"/>
    </source>
</evidence>
<dbReference type="PANTHER" id="PTHR45784">
    <property type="entry name" value="C-TYPE LECTIN DOMAIN FAMILY 20 MEMBER A-RELATED"/>
    <property type="match status" value="1"/>
</dbReference>
<keyword evidence="4" id="KW-1185">Reference proteome</keyword>
<comment type="caution">
    <text evidence="3">The sequence shown here is derived from an EMBL/GenBank/DDBJ whole genome shotgun (WGS) entry which is preliminary data.</text>
</comment>
<dbReference type="SMART" id="SM00034">
    <property type="entry name" value="CLECT"/>
    <property type="match status" value="3"/>
</dbReference>
<name>A0ABR0YBI4_HUSHU</name>